<dbReference type="Proteomes" id="UP000178526">
    <property type="component" value="Unassembled WGS sequence"/>
</dbReference>
<dbReference type="CDD" id="cd05403">
    <property type="entry name" value="NT_KNTase_like"/>
    <property type="match status" value="1"/>
</dbReference>
<evidence type="ECO:0000259" key="1">
    <source>
        <dbReference type="Pfam" id="PF18765"/>
    </source>
</evidence>
<dbReference type="SUPFAM" id="SSF81301">
    <property type="entry name" value="Nucleotidyltransferase"/>
    <property type="match status" value="1"/>
</dbReference>
<dbReference type="EMBL" id="MGDB01000066">
    <property type="protein sequence ID" value="OGL41647.1"/>
    <property type="molecule type" value="Genomic_DNA"/>
</dbReference>
<dbReference type="Gene3D" id="3.30.460.10">
    <property type="entry name" value="Beta Polymerase, domain 2"/>
    <property type="match status" value="1"/>
</dbReference>
<comment type="caution">
    <text evidence="2">The sequence shown here is derived from an EMBL/GenBank/DDBJ whole genome shotgun (WGS) entry which is preliminary data.</text>
</comment>
<evidence type="ECO:0000313" key="3">
    <source>
        <dbReference type="Proteomes" id="UP000178526"/>
    </source>
</evidence>
<feature type="domain" description="Polymerase beta nucleotidyltransferase" evidence="1">
    <location>
        <begin position="95"/>
        <end position="158"/>
    </location>
</feature>
<sequence>MLETLYLTKSRIRQDILTLFFTNPSKRFYLRELERVLGYSAGSIRREILKFQKDNLFKTEKLGNLIYYSLNTKHPLFKELKSIVSKTAGVEGALKKTLLPIKEIKIAFIYGSFAAKREKETSDIDLMVIGNPDTSLLNEKLAALEKRLGREINVTLYSWKEFEHKKREKSSFVKELLKSPKIMLVGRENDL</sequence>
<dbReference type="InterPro" id="IPR041633">
    <property type="entry name" value="Polbeta"/>
</dbReference>
<protein>
    <recommendedName>
        <fullName evidence="1">Polymerase beta nucleotidyltransferase domain-containing protein</fullName>
    </recommendedName>
</protein>
<reference evidence="2 3" key="1">
    <citation type="journal article" date="2016" name="Nat. Commun.">
        <title>Thousands of microbial genomes shed light on interconnected biogeochemical processes in an aquifer system.</title>
        <authorList>
            <person name="Anantharaman K."/>
            <person name="Brown C.T."/>
            <person name="Hug L.A."/>
            <person name="Sharon I."/>
            <person name="Castelle C.J."/>
            <person name="Probst A.J."/>
            <person name="Thomas B.C."/>
            <person name="Singh A."/>
            <person name="Wilkins M.J."/>
            <person name="Karaoz U."/>
            <person name="Brodie E.L."/>
            <person name="Williams K.H."/>
            <person name="Hubbard S.S."/>
            <person name="Banfield J.F."/>
        </authorList>
    </citation>
    <scope>NUCLEOTIDE SEQUENCE [LARGE SCALE GENOMIC DNA]</scope>
</reference>
<proteinExistence type="predicted"/>
<dbReference type="AlphaFoldDB" id="A0A1F7RL85"/>
<gene>
    <name evidence="2" type="ORF">A2042_03745</name>
</gene>
<accession>A0A1F7RL85</accession>
<dbReference type="Pfam" id="PF18765">
    <property type="entry name" value="Polbeta"/>
    <property type="match status" value="1"/>
</dbReference>
<dbReference type="InterPro" id="IPR043519">
    <property type="entry name" value="NT_sf"/>
</dbReference>
<name>A0A1F7RL85_9BACT</name>
<evidence type="ECO:0000313" key="2">
    <source>
        <dbReference type="EMBL" id="OGL41647.1"/>
    </source>
</evidence>
<organism evidence="2 3">
    <name type="scientific">Candidatus Schekmanbacteria bacterium GWA2_38_11</name>
    <dbReference type="NCBI Taxonomy" id="1817876"/>
    <lineage>
        <taxon>Bacteria</taxon>
        <taxon>Candidatus Schekmaniibacteriota</taxon>
    </lineage>
</organism>